<proteinExistence type="predicted"/>
<protein>
    <submittedName>
        <fullName evidence="1">Uncharacterized protein</fullName>
    </submittedName>
</protein>
<evidence type="ECO:0000313" key="2">
    <source>
        <dbReference type="Proteomes" id="UP001054945"/>
    </source>
</evidence>
<dbReference type="AlphaFoldDB" id="A0AAV4N8M1"/>
<dbReference type="EMBL" id="BPLR01020649">
    <property type="protein sequence ID" value="GIX81047.1"/>
    <property type="molecule type" value="Genomic_DNA"/>
</dbReference>
<reference evidence="1 2" key="1">
    <citation type="submission" date="2021-06" db="EMBL/GenBank/DDBJ databases">
        <title>Caerostris extrusa draft genome.</title>
        <authorList>
            <person name="Kono N."/>
            <person name="Arakawa K."/>
        </authorList>
    </citation>
    <scope>NUCLEOTIDE SEQUENCE [LARGE SCALE GENOMIC DNA]</scope>
</reference>
<organism evidence="1 2">
    <name type="scientific">Caerostris extrusa</name>
    <name type="common">Bark spider</name>
    <name type="synonym">Caerostris bankana</name>
    <dbReference type="NCBI Taxonomy" id="172846"/>
    <lineage>
        <taxon>Eukaryota</taxon>
        <taxon>Metazoa</taxon>
        <taxon>Ecdysozoa</taxon>
        <taxon>Arthropoda</taxon>
        <taxon>Chelicerata</taxon>
        <taxon>Arachnida</taxon>
        <taxon>Araneae</taxon>
        <taxon>Araneomorphae</taxon>
        <taxon>Entelegynae</taxon>
        <taxon>Araneoidea</taxon>
        <taxon>Araneidae</taxon>
        <taxon>Caerostris</taxon>
    </lineage>
</organism>
<name>A0AAV4N8M1_CAEEX</name>
<accession>A0AAV4N8M1</accession>
<sequence>MFSTDRWGGYLLSKMSALNLSVILKKNPEAFQASKLDERHKRSPVYSFLKTSTAMQGNKYSPLTLSLACNTIELSFIHMRYNTMSQ</sequence>
<dbReference type="Proteomes" id="UP001054945">
    <property type="component" value="Unassembled WGS sequence"/>
</dbReference>
<comment type="caution">
    <text evidence="1">The sequence shown here is derived from an EMBL/GenBank/DDBJ whole genome shotgun (WGS) entry which is preliminary data.</text>
</comment>
<evidence type="ECO:0000313" key="1">
    <source>
        <dbReference type="EMBL" id="GIX81047.1"/>
    </source>
</evidence>
<gene>
    <name evidence="1" type="ORF">CEXT_244631</name>
</gene>
<keyword evidence="2" id="KW-1185">Reference proteome</keyword>